<evidence type="ECO:0000256" key="6">
    <source>
        <dbReference type="SAM" id="Phobius"/>
    </source>
</evidence>
<evidence type="ECO:0000313" key="7">
    <source>
        <dbReference type="Proteomes" id="UP000036681"/>
    </source>
</evidence>
<dbReference type="Proteomes" id="UP000036681">
    <property type="component" value="Unplaced"/>
</dbReference>
<dbReference type="Pfam" id="PF07062">
    <property type="entry name" value="Clc-like"/>
    <property type="match status" value="1"/>
</dbReference>
<dbReference type="AlphaFoldDB" id="A0A0M3IN80"/>
<feature type="region of interest" description="Disordered" evidence="5">
    <location>
        <begin position="321"/>
        <end position="340"/>
    </location>
</feature>
<accession>A0A0M3IN80</accession>
<evidence type="ECO:0000313" key="8">
    <source>
        <dbReference type="WBParaSite" id="ALUE_0002020801-mRNA-1"/>
    </source>
</evidence>
<dbReference type="GO" id="GO:0005886">
    <property type="term" value="C:plasma membrane"/>
    <property type="evidence" value="ECO:0007669"/>
    <property type="project" value="TreeGrafter"/>
</dbReference>
<keyword evidence="4 6" id="KW-0472">Membrane</keyword>
<evidence type="ECO:0000256" key="4">
    <source>
        <dbReference type="ARBA" id="ARBA00023136"/>
    </source>
</evidence>
<dbReference type="InterPro" id="IPR010761">
    <property type="entry name" value="Clc_prot-like"/>
</dbReference>
<evidence type="ECO:0000256" key="1">
    <source>
        <dbReference type="ARBA" id="ARBA00004141"/>
    </source>
</evidence>
<feature type="transmembrane region" description="Helical" evidence="6">
    <location>
        <begin position="230"/>
        <end position="259"/>
    </location>
</feature>
<evidence type="ECO:0000256" key="2">
    <source>
        <dbReference type="ARBA" id="ARBA00022692"/>
    </source>
</evidence>
<proteinExistence type="predicted"/>
<organism evidence="7 8">
    <name type="scientific">Ascaris lumbricoides</name>
    <name type="common">Giant roundworm</name>
    <dbReference type="NCBI Taxonomy" id="6252"/>
    <lineage>
        <taxon>Eukaryota</taxon>
        <taxon>Metazoa</taxon>
        <taxon>Ecdysozoa</taxon>
        <taxon>Nematoda</taxon>
        <taxon>Chromadorea</taxon>
        <taxon>Rhabditida</taxon>
        <taxon>Spirurina</taxon>
        <taxon>Ascaridomorpha</taxon>
        <taxon>Ascaridoidea</taxon>
        <taxon>Ascarididae</taxon>
        <taxon>Ascaris</taxon>
    </lineage>
</organism>
<evidence type="ECO:0000256" key="3">
    <source>
        <dbReference type="ARBA" id="ARBA00022989"/>
    </source>
</evidence>
<feature type="transmembrane region" description="Helical" evidence="6">
    <location>
        <begin position="55"/>
        <end position="75"/>
    </location>
</feature>
<dbReference type="WBParaSite" id="ALUE_0002020801-mRNA-1">
    <property type="protein sequence ID" value="ALUE_0002020801-mRNA-1"/>
    <property type="gene ID" value="ALUE_0002020801"/>
</dbReference>
<dbReference type="InterPro" id="IPR050579">
    <property type="entry name" value="PMP-22/EMP/MP20-like"/>
</dbReference>
<dbReference type="PANTHER" id="PTHR10671:SF51">
    <property type="entry name" value="CLC-LIKE PROTEIN"/>
    <property type="match status" value="1"/>
</dbReference>
<keyword evidence="2 6" id="KW-0812">Transmembrane</keyword>
<comment type="subcellular location">
    <subcellularLocation>
        <location evidence="1">Membrane</location>
        <topology evidence="1">Multi-pass membrane protein</topology>
    </subcellularLocation>
</comment>
<feature type="transmembrane region" description="Helical" evidence="6">
    <location>
        <begin position="184"/>
        <end position="210"/>
    </location>
</feature>
<dbReference type="Gene3D" id="1.20.140.150">
    <property type="match status" value="1"/>
</dbReference>
<keyword evidence="3 6" id="KW-1133">Transmembrane helix</keyword>
<feature type="transmembrane region" description="Helical" evidence="6">
    <location>
        <begin position="151"/>
        <end position="172"/>
    </location>
</feature>
<name>A0A0M3IN80_ASCLU</name>
<keyword evidence="7" id="KW-1185">Reference proteome</keyword>
<evidence type="ECO:0000256" key="5">
    <source>
        <dbReference type="SAM" id="MobiDB-lite"/>
    </source>
</evidence>
<protein>
    <submittedName>
        <fullName evidence="8">Clc-like protein</fullName>
    </submittedName>
</protein>
<sequence length="340" mass="37837">MKSSFADFNDNRATYVAMHSASVDNETLTALSEPFIGSTRKMPIESSAIGRKVSITLAVLLTLAGIGLSIAALFLPSWQVVHLFEYNSIHEHGLWLDCMRHSREDIPLMKRHETLSEPLNCVYKWDYDETLGTMGDDDPDSPVGEVNRHRFYGWQVATMILLGLVILGSFLSTCVGFCACSYRYLAFIFAAITLLNACLSVVAECLFFFYSHRADNRFINGIVGTYEQRVGLAFFLELGACIAHLLAFLITLLAAFFAFSQSPIDDDRYSMSRASRSTGPNIQRTLEVDPPLLLQQTTGAAIVRSPPHYTKFQTTYSKTPAASMPELLPPQLRRGSETCV</sequence>
<reference evidence="8" key="1">
    <citation type="submission" date="2017-02" db="UniProtKB">
        <authorList>
            <consortium name="WormBaseParasite"/>
        </authorList>
    </citation>
    <scope>IDENTIFICATION</scope>
</reference>
<dbReference type="PANTHER" id="PTHR10671">
    <property type="entry name" value="EPITHELIAL MEMBRANE PROTEIN-RELATED"/>
    <property type="match status" value="1"/>
</dbReference>